<name>A0A8J6BL19_ZIZPA</name>
<sequence length="75" mass="7865">MRLGAMVDEVRRHPQQGPDMGAVEGGIGGRAMWGLVEGDEEARGGTPADEKRMHGGGGLMMTRRGTLSMGRVAGD</sequence>
<protein>
    <submittedName>
        <fullName evidence="2">Uncharacterized protein</fullName>
    </submittedName>
</protein>
<feature type="region of interest" description="Disordered" evidence="1">
    <location>
        <begin position="40"/>
        <end position="75"/>
    </location>
</feature>
<accession>A0A8J6BL19</accession>
<evidence type="ECO:0000313" key="3">
    <source>
        <dbReference type="Proteomes" id="UP000729402"/>
    </source>
</evidence>
<reference evidence="2" key="2">
    <citation type="submission" date="2021-02" db="EMBL/GenBank/DDBJ databases">
        <authorList>
            <person name="Kimball J.A."/>
            <person name="Haas M.W."/>
            <person name="Macchietto M."/>
            <person name="Kono T."/>
            <person name="Duquette J."/>
            <person name="Shao M."/>
        </authorList>
    </citation>
    <scope>NUCLEOTIDE SEQUENCE</scope>
    <source>
        <tissue evidence="2">Fresh leaf tissue</tissue>
    </source>
</reference>
<reference evidence="2" key="1">
    <citation type="journal article" date="2021" name="bioRxiv">
        <title>Whole Genome Assembly and Annotation of Northern Wild Rice, Zizania palustris L., Supports a Whole Genome Duplication in the Zizania Genus.</title>
        <authorList>
            <person name="Haas M."/>
            <person name="Kono T."/>
            <person name="Macchietto M."/>
            <person name="Millas R."/>
            <person name="McGilp L."/>
            <person name="Shao M."/>
            <person name="Duquette J."/>
            <person name="Hirsch C.N."/>
            <person name="Kimball J."/>
        </authorList>
    </citation>
    <scope>NUCLEOTIDE SEQUENCE</scope>
    <source>
        <tissue evidence="2">Fresh leaf tissue</tissue>
    </source>
</reference>
<dbReference type="EMBL" id="JAAALK010000082">
    <property type="protein sequence ID" value="KAG8084523.1"/>
    <property type="molecule type" value="Genomic_DNA"/>
</dbReference>
<dbReference type="Proteomes" id="UP000729402">
    <property type="component" value="Unassembled WGS sequence"/>
</dbReference>
<comment type="caution">
    <text evidence="2">The sequence shown here is derived from an EMBL/GenBank/DDBJ whole genome shotgun (WGS) entry which is preliminary data.</text>
</comment>
<proteinExistence type="predicted"/>
<feature type="region of interest" description="Disordered" evidence="1">
    <location>
        <begin position="1"/>
        <end position="26"/>
    </location>
</feature>
<organism evidence="2 3">
    <name type="scientific">Zizania palustris</name>
    <name type="common">Northern wild rice</name>
    <dbReference type="NCBI Taxonomy" id="103762"/>
    <lineage>
        <taxon>Eukaryota</taxon>
        <taxon>Viridiplantae</taxon>
        <taxon>Streptophyta</taxon>
        <taxon>Embryophyta</taxon>
        <taxon>Tracheophyta</taxon>
        <taxon>Spermatophyta</taxon>
        <taxon>Magnoliopsida</taxon>
        <taxon>Liliopsida</taxon>
        <taxon>Poales</taxon>
        <taxon>Poaceae</taxon>
        <taxon>BOP clade</taxon>
        <taxon>Oryzoideae</taxon>
        <taxon>Oryzeae</taxon>
        <taxon>Zizaniinae</taxon>
        <taxon>Zizania</taxon>
    </lineage>
</organism>
<keyword evidence="3" id="KW-1185">Reference proteome</keyword>
<gene>
    <name evidence="2" type="ORF">GUJ93_ZPchr0010g8232</name>
</gene>
<dbReference type="AlphaFoldDB" id="A0A8J6BL19"/>
<evidence type="ECO:0000256" key="1">
    <source>
        <dbReference type="SAM" id="MobiDB-lite"/>
    </source>
</evidence>
<evidence type="ECO:0000313" key="2">
    <source>
        <dbReference type="EMBL" id="KAG8084523.1"/>
    </source>
</evidence>